<dbReference type="Pfam" id="PF01796">
    <property type="entry name" value="OB_ChsH2_C"/>
    <property type="match status" value="1"/>
</dbReference>
<evidence type="ECO:0000313" key="3">
    <source>
        <dbReference type="EMBL" id="CAB4368095.1"/>
    </source>
</evidence>
<dbReference type="Pfam" id="PF12172">
    <property type="entry name" value="zf-ChsH2"/>
    <property type="match status" value="1"/>
</dbReference>
<gene>
    <name evidence="3" type="ORF">UFOPK4179_00891</name>
</gene>
<evidence type="ECO:0000259" key="2">
    <source>
        <dbReference type="Pfam" id="PF12172"/>
    </source>
</evidence>
<feature type="domain" description="ChsH2 C-terminal OB-fold" evidence="1">
    <location>
        <begin position="50"/>
        <end position="110"/>
    </location>
</feature>
<dbReference type="InterPro" id="IPR052513">
    <property type="entry name" value="Thioester_dehydratase-like"/>
</dbReference>
<dbReference type="EMBL" id="CAETWZ010000082">
    <property type="protein sequence ID" value="CAB4368095.1"/>
    <property type="molecule type" value="Genomic_DNA"/>
</dbReference>
<dbReference type="AlphaFoldDB" id="A0A6J6AGX1"/>
<dbReference type="InterPro" id="IPR012340">
    <property type="entry name" value="NA-bd_OB-fold"/>
</dbReference>
<dbReference type="InterPro" id="IPR022002">
    <property type="entry name" value="ChsH2_Znr"/>
</dbReference>
<sequence length="131" mass="13962">MTITQVPLVDYLVLGDSPHLVANECTKCGARYFDRRNACASCFAVDFKKVDIANEGRVRSFTIVTFAAPGVPVPFVAAIIDCGGTSVRGNLANVEPTPEKVTLGMKVRLTTYSLGSDDNGLEAIGFGYEPA</sequence>
<proteinExistence type="predicted"/>
<protein>
    <submittedName>
        <fullName evidence="3">Unannotated protein</fullName>
    </submittedName>
</protein>
<name>A0A6J6AGX1_9ZZZZ</name>
<accession>A0A6J6AGX1</accession>
<dbReference type="SUPFAM" id="SSF50249">
    <property type="entry name" value="Nucleic acid-binding proteins"/>
    <property type="match status" value="1"/>
</dbReference>
<organism evidence="3">
    <name type="scientific">freshwater metagenome</name>
    <dbReference type="NCBI Taxonomy" id="449393"/>
    <lineage>
        <taxon>unclassified sequences</taxon>
        <taxon>metagenomes</taxon>
        <taxon>ecological metagenomes</taxon>
    </lineage>
</organism>
<dbReference type="PANTHER" id="PTHR34075:SF5">
    <property type="entry name" value="BLR3430 PROTEIN"/>
    <property type="match status" value="1"/>
</dbReference>
<reference evidence="3" key="1">
    <citation type="submission" date="2020-05" db="EMBL/GenBank/DDBJ databases">
        <authorList>
            <person name="Chiriac C."/>
            <person name="Salcher M."/>
            <person name="Ghai R."/>
            <person name="Kavagutti S V."/>
        </authorList>
    </citation>
    <scope>NUCLEOTIDE SEQUENCE</scope>
</reference>
<evidence type="ECO:0000259" key="1">
    <source>
        <dbReference type="Pfam" id="PF01796"/>
    </source>
</evidence>
<dbReference type="PANTHER" id="PTHR34075">
    <property type="entry name" value="BLR3430 PROTEIN"/>
    <property type="match status" value="1"/>
</dbReference>
<feature type="domain" description="ChsH2 rubredoxin-like zinc ribbon" evidence="2">
    <location>
        <begin position="16"/>
        <end position="44"/>
    </location>
</feature>
<dbReference type="InterPro" id="IPR002878">
    <property type="entry name" value="ChsH2_C"/>
</dbReference>